<name>A0ABM8GU52_9MICO</name>
<feature type="transmembrane region" description="Helical" evidence="2">
    <location>
        <begin position="152"/>
        <end position="171"/>
    </location>
</feature>
<organism evidence="3 4">
    <name type="scientific">Frondihabitans sucicola</name>
    <dbReference type="NCBI Taxonomy" id="1268041"/>
    <lineage>
        <taxon>Bacteria</taxon>
        <taxon>Bacillati</taxon>
        <taxon>Actinomycetota</taxon>
        <taxon>Actinomycetes</taxon>
        <taxon>Micrococcales</taxon>
        <taxon>Microbacteriaceae</taxon>
        <taxon>Frondihabitans</taxon>
    </lineage>
</organism>
<sequence length="260" mass="27786">MPFRDPLGAESASWPTKPGSGETDGVTPRDGGGPAAPEALTLTDVSTLQRRARAENRASAMVALLLALLLYAFLPGVIPAWLRFGVAVVAVALLLPRLWVNPIRLRHSSRWARTLGIGQSFFLVAAQIVALGLLVVQLVGSTTDTAPRLLLGALQIWVVGVIAYGLVFWQLDRGGPIARRAVGVDEHDHPDFRFPQEAEPATFLPSFVDYLTLALANSIAFTPTATMPLTSRAKILISVSSFTGFVLLGVVIARGVALFI</sequence>
<feature type="transmembrane region" description="Helical" evidence="2">
    <location>
        <begin position="121"/>
        <end position="140"/>
    </location>
</feature>
<feature type="transmembrane region" description="Helical" evidence="2">
    <location>
        <begin position="235"/>
        <end position="257"/>
    </location>
</feature>
<keyword evidence="2" id="KW-0812">Transmembrane</keyword>
<feature type="region of interest" description="Disordered" evidence="1">
    <location>
        <begin position="1"/>
        <end position="38"/>
    </location>
</feature>
<evidence type="ECO:0000256" key="2">
    <source>
        <dbReference type="SAM" id="Phobius"/>
    </source>
</evidence>
<feature type="transmembrane region" description="Helical" evidence="2">
    <location>
        <begin position="80"/>
        <end position="100"/>
    </location>
</feature>
<evidence type="ECO:0000313" key="3">
    <source>
        <dbReference type="EMBL" id="BDZ51983.1"/>
    </source>
</evidence>
<evidence type="ECO:0008006" key="5">
    <source>
        <dbReference type="Google" id="ProtNLM"/>
    </source>
</evidence>
<proteinExistence type="predicted"/>
<dbReference type="EMBL" id="AP027732">
    <property type="protein sequence ID" value="BDZ51983.1"/>
    <property type="molecule type" value="Genomic_DNA"/>
</dbReference>
<keyword evidence="4" id="KW-1185">Reference proteome</keyword>
<evidence type="ECO:0000256" key="1">
    <source>
        <dbReference type="SAM" id="MobiDB-lite"/>
    </source>
</evidence>
<evidence type="ECO:0000313" key="4">
    <source>
        <dbReference type="Proteomes" id="UP001321486"/>
    </source>
</evidence>
<gene>
    <name evidence="3" type="ORF">GCM10025867_42240</name>
</gene>
<keyword evidence="2" id="KW-1133">Transmembrane helix</keyword>
<dbReference type="Proteomes" id="UP001321486">
    <property type="component" value="Chromosome"/>
</dbReference>
<feature type="transmembrane region" description="Helical" evidence="2">
    <location>
        <begin position="58"/>
        <end position="74"/>
    </location>
</feature>
<protein>
    <recommendedName>
        <fullName evidence="5">DUF1345 domain-containing protein</fullName>
    </recommendedName>
</protein>
<keyword evidence="2" id="KW-0472">Membrane</keyword>
<reference evidence="4" key="1">
    <citation type="journal article" date="2019" name="Int. J. Syst. Evol. Microbiol.">
        <title>The Global Catalogue of Microorganisms (GCM) 10K type strain sequencing project: providing services to taxonomists for standard genome sequencing and annotation.</title>
        <authorList>
            <consortium name="The Broad Institute Genomics Platform"/>
            <consortium name="The Broad Institute Genome Sequencing Center for Infectious Disease"/>
            <person name="Wu L."/>
            <person name="Ma J."/>
        </authorList>
    </citation>
    <scope>NUCLEOTIDE SEQUENCE [LARGE SCALE GENOMIC DNA]</scope>
    <source>
        <strain evidence="4">NBRC 108728</strain>
    </source>
</reference>
<accession>A0ABM8GU52</accession>